<evidence type="ECO:0000313" key="1">
    <source>
        <dbReference type="EMBL" id="KAJ9055432.1"/>
    </source>
</evidence>
<keyword evidence="2" id="KW-1185">Reference proteome</keyword>
<name>A0ACC2RZ94_9FUNG</name>
<dbReference type="EMBL" id="QTSX02006399">
    <property type="protein sequence ID" value="KAJ9055432.1"/>
    <property type="molecule type" value="Genomic_DNA"/>
</dbReference>
<protein>
    <submittedName>
        <fullName evidence="1">Uncharacterized protein</fullName>
    </submittedName>
</protein>
<accession>A0ACC2RZ94</accession>
<proteinExistence type="predicted"/>
<dbReference type="Proteomes" id="UP001165960">
    <property type="component" value="Unassembled WGS sequence"/>
</dbReference>
<reference evidence="1" key="1">
    <citation type="submission" date="2022-04" db="EMBL/GenBank/DDBJ databases">
        <title>Genome of the entomopathogenic fungus Entomophthora muscae.</title>
        <authorList>
            <person name="Elya C."/>
            <person name="Lovett B.R."/>
            <person name="Lee E."/>
            <person name="Macias A.M."/>
            <person name="Hajek A.E."/>
            <person name="De Bivort B.L."/>
            <person name="Kasson M.T."/>
            <person name="De Fine Licht H.H."/>
            <person name="Stajich J.E."/>
        </authorList>
    </citation>
    <scope>NUCLEOTIDE SEQUENCE</scope>
    <source>
        <strain evidence="1">Berkeley</strain>
    </source>
</reference>
<sequence length="151" mass="17251">MGALLYTFAIFFAIIAYLGFEYCQILSHGSIMDEFKQSDLSFCSHVPEIKGCEDLAIHHPSGVAFIGCPEDYTLHKNYFSTSYISKHSLVLSSLSFFFSYDLESKKATKLETKGFPSGVKLASMELIYSQILPMPHYCICLRFRTERTERR</sequence>
<gene>
    <name evidence="1" type="ORF">DSO57_1003929</name>
</gene>
<organism evidence="1 2">
    <name type="scientific">Entomophthora muscae</name>
    <dbReference type="NCBI Taxonomy" id="34485"/>
    <lineage>
        <taxon>Eukaryota</taxon>
        <taxon>Fungi</taxon>
        <taxon>Fungi incertae sedis</taxon>
        <taxon>Zoopagomycota</taxon>
        <taxon>Entomophthoromycotina</taxon>
        <taxon>Entomophthoromycetes</taxon>
        <taxon>Entomophthorales</taxon>
        <taxon>Entomophthoraceae</taxon>
        <taxon>Entomophthora</taxon>
    </lineage>
</organism>
<evidence type="ECO:0000313" key="2">
    <source>
        <dbReference type="Proteomes" id="UP001165960"/>
    </source>
</evidence>
<comment type="caution">
    <text evidence="1">The sequence shown here is derived from an EMBL/GenBank/DDBJ whole genome shotgun (WGS) entry which is preliminary data.</text>
</comment>